<keyword evidence="2" id="KW-1185">Reference proteome</keyword>
<organism evidence="1 2">
    <name type="scientific">Irpex rosettiformis</name>
    <dbReference type="NCBI Taxonomy" id="378272"/>
    <lineage>
        <taxon>Eukaryota</taxon>
        <taxon>Fungi</taxon>
        <taxon>Dikarya</taxon>
        <taxon>Basidiomycota</taxon>
        <taxon>Agaricomycotina</taxon>
        <taxon>Agaricomycetes</taxon>
        <taxon>Polyporales</taxon>
        <taxon>Irpicaceae</taxon>
        <taxon>Irpex</taxon>
    </lineage>
</organism>
<reference evidence="1" key="1">
    <citation type="journal article" date="2021" name="Environ. Microbiol.">
        <title>Gene family expansions and transcriptome signatures uncover fungal adaptations to wood decay.</title>
        <authorList>
            <person name="Hage H."/>
            <person name="Miyauchi S."/>
            <person name="Viragh M."/>
            <person name="Drula E."/>
            <person name="Min B."/>
            <person name="Chaduli D."/>
            <person name="Navarro D."/>
            <person name="Favel A."/>
            <person name="Norest M."/>
            <person name="Lesage-Meessen L."/>
            <person name="Balint B."/>
            <person name="Merenyi Z."/>
            <person name="de Eugenio L."/>
            <person name="Morin E."/>
            <person name="Martinez A.T."/>
            <person name="Baldrian P."/>
            <person name="Stursova M."/>
            <person name="Martinez M.J."/>
            <person name="Novotny C."/>
            <person name="Magnuson J.K."/>
            <person name="Spatafora J.W."/>
            <person name="Maurice S."/>
            <person name="Pangilinan J."/>
            <person name="Andreopoulos W."/>
            <person name="LaButti K."/>
            <person name="Hundley H."/>
            <person name="Na H."/>
            <person name="Kuo A."/>
            <person name="Barry K."/>
            <person name="Lipzen A."/>
            <person name="Henrissat B."/>
            <person name="Riley R."/>
            <person name="Ahrendt S."/>
            <person name="Nagy L.G."/>
            <person name="Grigoriev I.V."/>
            <person name="Martin F."/>
            <person name="Rosso M.N."/>
        </authorList>
    </citation>
    <scope>NUCLEOTIDE SEQUENCE</scope>
    <source>
        <strain evidence="1">CBS 384.51</strain>
    </source>
</reference>
<evidence type="ECO:0000313" key="2">
    <source>
        <dbReference type="Proteomes" id="UP001055072"/>
    </source>
</evidence>
<comment type="caution">
    <text evidence="1">The sequence shown here is derived from an EMBL/GenBank/DDBJ whole genome shotgun (WGS) entry which is preliminary data.</text>
</comment>
<name>A0ACB8UAK5_9APHY</name>
<gene>
    <name evidence="1" type="ORF">BDY19DRAFT_695650</name>
</gene>
<protein>
    <submittedName>
        <fullName evidence="1">Uncharacterized protein</fullName>
    </submittedName>
</protein>
<accession>A0ACB8UAK5</accession>
<evidence type="ECO:0000313" key="1">
    <source>
        <dbReference type="EMBL" id="KAI0091280.1"/>
    </source>
</evidence>
<sequence>MDKISPNSIKLPDELLNLVIAAVGPHRSLVLYRRQPDKNYWQACALVSRRWHRITLPHLFRSIAISEGSPGDENDFREFLASKPSIAQLIERVTYFTIDLHMWTVAATLKVLPKLRDLSMIGVHLRLKTRGPPLCGEYHIQKLTYTTLLRDGQAALRETLWRSAMDLLNLFSDVQDLILNDMNNSINLLHEFNNTTLVRFPEEKLDIRFMYLPCPAPGDLPYLTTLKHSGAFRNLTKLQVSPTDVDCLPYLNQQLLLLGPTLEDLHFNYDYHPTDALLQLPHFDANHYANMLQSGLAACTRLQDFRVSIDTDVLSFGDLANTPSSKYDVSMVLAVQDWTFALEIISLVPTGSLEYLTFSHTQLFDEAVHPTSDMDYMFETLPWSMLRDVGHRFPNIQCLEVGSYYVQVQDVEEEAAEQYEARKMKWEEYAKNEMREFEDVFMCGHERTTLVM</sequence>
<proteinExistence type="predicted"/>
<dbReference type="EMBL" id="MU274906">
    <property type="protein sequence ID" value="KAI0091280.1"/>
    <property type="molecule type" value="Genomic_DNA"/>
</dbReference>
<dbReference type="Proteomes" id="UP001055072">
    <property type="component" value="Unassembled WGS sequence"/>
</dbReference>